<evidence type="ECO:0000256" key="4">
    <source>
        <dbReference type="PROSITE-ProRule" id="PRU00473"/>
    </source>
</evidence>
<keyword evidence="3" id="KW-0998">Cell outer membrane</keyword>
<dbReference type="PRINTS" id="PR01021">
    <property type="entry name" value="OMPADOMAIN"/>
</dbReference>
<proteinExistence type="predicted"/>
<dbReference type="Pfam" id="PF00691">
    <property type="entry name" value="OmpA"/>
    <property type="match status" value="1"/>
</dbReference>
<dbReference type="InterPro" id="IPR006665">
    <property type="entry name" value="OmpA-like"/>
</dbReference>
<dbReference type="PROSITE" id="PS51123">
    <property type="entry name" value="OMPA_2"/>
    <property type="match status" value="1"/>
</dbReference>
<evidence type="ECO:0000313" key="7">
    <source>
        <dbReference type="Proteomes" id="UP000732193"/>
    </source>
</evidence>
<dbReference type="CDD" id="cd07185">
    <property type="entry name" value="OmpA_C-like"/>
    <property type="match status" value="1"/>
</dbReference>
<evidence type="ECO:0000313" key="6">
    <source>
        <dbReference type="EMBL" id="MBM1715204.1"/>
    </source>
</evidence>
<dbReference type="AlphaFoldDB" id="A0AAE2W0D8"/>
<dbReference type="EMBL" id="JAFBRM010000005">
    <property type="protein sequence ID" value="MBM1715204.1"/>
    <property type="molecule type" value="Genomic_DNA"/>
</dbReference>
<name>A0AAE2W0D8_9RHOB</name>
<dbReference type="InterPro" id="IPR050330">
    <property type="entry name" value="Bact_OuterMem_StrucFunc"/>
</dbReference>
<dbReference type="GO" id="GO:0009279">
    <property type="term" value="C:cell outer membrane"/>
    <property type="evidence" value="ECO:0007669"/>
    <property type="project" value="UniProtKB-SubCell"/>
</dbReference>
<evidence type="ECO:0000256" key="1">
    <source>
        <dbReference type="ARBA" id="ARBA00004442"/>
    </source>
</evidence>
<dbReference type="InterPro" id="IPR006664">
    <property type="entry name" value="OMP_bac"/>
</dbReference>
<evidence type="ECO:0000256" key="2">
    <source>
        <dbReference type="ARBA" id="ARBA00023136"/>
    </source>
</evidence>
<dbReference type="Proteomes" id="UP000732193">
    <property type="component" value="Unassembled WGS sequence"/>
</dbReference>
<accession>A0AAE2W0D8</accession>
<dbReference type="SUPFAM" id="SSF103088">
    <property type="entry name" value="OmpA-like"/>
    <property type="match status" value="1"/>
</dbReference>
<dbReference type="RefSeq" id="WP_203243075.1">
    <property type="nucleotide sequence ID" value="NZ_JAFBRH010000005.1"/>
</dbReference>
<protein>
    <submittedName>
        <fullName evidence="6">OmpA family protein</fullName>
    </submittedName>
</protein>
<keyword evidence="7" id="KW-1185">Reference proteome</keyword>
<dbReference type="PANTHER" id="PTHR30329">
    <property type="entry name" value="STATOR ELEMENT OF FLAGELLAR MOTOR COMPLEX"/>
    <property type="match status" value="1"/>
</dbReference>
<evidence type="ECO:0000256" key="3">
    <source>
        <dbReference type="ARBA" id="ARBA00023237"/>
    </source>
</evidence>
<organism evidence="6 7">
    <name type="scientific">Sulfitobacter geojensis</name>
    <dbReference type="NCBI Taxonomy" id="1342299"/>
    <lineage>
        <taxon>Bacteria</taxon>
        <taxon>Pseudomonadati</taxon>
        <taxon>Pseudomonadota</taxon>
        <taxon>Alphaproteobacteria</taxon>
        <taxon>Rhodobacterales</taxon>
        <taxon>Roseobacteraceae</taxon>
        <taxon>Sulfitobacter</taxon>
    </lineage>
</organism>
<comment type="caution">
    <text evidence="6">The sequence shown here is derived from an EMBL/GenBank/DDBJ whole genome shotgun (WGS) entry which is preliminary data.</text>
</comment>
<reference evidence="6 7" key="1">
    <citation type="submission" date="2021-01" db="EMBL/GenBank/DDBJ databases">
        <title>Diatom-associated Roseobacters Show Island Model of Population Structure.</title>
        <authorList>
            <person name="Qu L."/>
            <person name="Feng X."/>
            <person name="Chen Y."/>
            <person name="Li L."/>
            <person name="Wang X."/>
            <person name="Hu Z."/>
            <person name="Wang H."/>
            <person name="Luo H."/>
        </authorList>
    </citation>
    <scope>NUCLEOTIDE SEQUENCE [LARGE SCALE GENOMIC DNA]</scope>
    <source>
        <strain evidence="6 7">TR60-84</strain>
    </source>
</reference>
<dbReference type="InterPro" id="IPR036737">
    <property type="entry name" value="OmpA-like_sf"/>
</dbReference>
<dbReference type="PANTHER" id="PTHR30329:SF21">
    <property type="entry name" value="LIPOPROTEIN YIAD-RELATED"/>
    <property type="match status" value="1"/>
</dbReference>
<evidence type="ECO:0000259" key="5">
    <source>
        <dbReference type="PROSITE" id="PS51123"/>
    </source>
</evidence>
<feature type="domain" description="OmpA-like" evidence="5">
    <location>
        <begin position="100"/>
        <end position="216"/>
    </location>
</feature>
<gene>
    <name evidence="6" type="ORF">JQV55_16670</name>
</gene>
<dbReference type="Gene3D" id="3.30.1330.60">
    <property type="entry name" value="OmpA-like domain"/>
    <property type="match status" value="1"/>
</dbReference>
<sequence>MPSAPRSRLANRPGTIRAVVGGVALMLLGVGAVTGLRMAVSDAPPAIAQTDNASPSDIALRAMASLVAPPAPDAFSIGDLPPEAPVLLSAGTTSGEDCVQNLDKFLSSAKVPFDESSAELTGDAVAFLEQVSDRIMVCDNAYVVVAGHADGSGDDAVNLALSWERADRALNTLLLLGVDPLAVEAMGFGARAPLSQGSDVDDGADRRVDFKVMRKP</sequence>
<keyword evidence="2 4" id="KW-0472">Membrane</keyword>
<comment type="subcellular location">
    <subcellularLocation>
        <location evidence="1">Cell outer membrane</location>
    </subcellularLocation>
</comment>